<evidence type="ECO:0000259" key="8">
    <source>
        <dbReference type="PROSITE" id="PS50157"/>
    </source>
</evidence>
<keyword evidence="5" id="KW-0862">Zinc</keyword>
<organism evidence="9 10">
    <name type="scientific">Callipepla squamata</name>
    <name type="common">Scaled quail</name>
    <dbReference type="NCBI Taxonomy" id="9009"/>
    <lineage>
        <taxon>Eukaryota</taxon>
        <taxon>Metazoa</taxon>
        <taxon>Chordata</taxon>
        <taxon>Craniata</taxon>
        <taxon>Vertebrata</taxon>
        <taxon>Euteleostomi</taxon>
        <taxon>Archelosauria</taxon>
        <taxon>Archosauria</taxon>
        <taxon>Dinosauria</taxon>
        <taxon>Saurischia</taxon>
        <taxon>Theropoda</taxon>
        <taxon>Coelurosauria</taxon>
        <taxon>Aves</taxon>
        <taxon>Neognathae</taxon>
        <taxon>Galloanserae</taxon>
        <taxon>Galliformes</taxon>
        <taxon>Odontophoridae</taxon>
        <taxon>Callipepla</taxon>
    </lineage>
</organism>
<dbReference type="PROSITE" id="PS50157">
    <property type="entry name" value="ZINC_FINGER_C2H2_2"/>
    <property type="match status" value="3"/>
</dbReference>
<accession>A0A226NHL9</accession>
<evidence type="ECO:0000313" key="9">
    <source>
        <dbReference type="EMBL" id="OXB67173.1"/>
    </source>
</evidence>
<keyword evidence="6" id="KW-0539">Nucleus</keyword>
<feature type="domain" description="C2H2-type" evidence="8">
    <location>
        <begin position="54"/>
        <end position="83"/>
    </location>
</feature>
<dbReference type="PANTHER" id="PTHR23235:SF141">
    <property type="entry name" value="KRUEPPEL-LIKE FACTOR 15"/>
    <property type="match status" value="1"/>
</dbReference>
<dbReference type="GO" id="GO:0000981">
    <property type="term" value="F:DNA-binding transcription factor activity, RNA polymerase II-specific"/>
    <property type="evidence" value="ECO:0007669"/>
    <property type="project" value="TreeGrafter"/>
</dbReference>
<dbReference type="InterPro" id="IPR036236">
    <property type="entry name" value="Znf_C2H2_sf"/>
</dbReference>
<reference evidence="9 10" key="1">
    <citation type="submission" date="2016-07" db="EMBL/GenBank/DDBJ databases">
        <title>Disparate Historic Effective Population Sizes Predicted by Modern Levels of Genome Diversity for the Scaled Quail (Callipepla squamata) and the Northern Bobwhite (Colinus virginianus): Inferences from First and Second Generation Draft Genome Assemblies for Sympatric New World Quail.</title>
        <authorList>
            <person name="Oldeschulte D.L."/>
            <person name="Halley Y.A."/>
            <person name="Bhattarai E.K."/>
            <person name="Brashear W.A."/>
            <person name="Hill J."/>
            <person name="Metz R.P."/>
            <person name="Johnson C.D."/>
            <person name="Rollins D."/>
            <person name="Peterson M.J."/>
            <person name="Bickhart D.M."/>
            <person name="Decker J.E."/>
            <person name="Seabury C.M."/>
        </authorList>
    </citation>
    <scope>NUCLEOTIDE SEQUENCE [LARGE SCALE GENOMIC DNA]</scope>
    <source>
        <strain evidence="9 10">Texas</strain>
        <tissue evidence="9">Leg muscle</tissue>
    </source>
</reference>
<dbReference type="Pfam" id="PF00096">
    <property type="entry name" value="zf-C2H2"/>
    <property type="match status" value="1"/>
</dbReference>
<evidence type="ECO:0000256" key="6">
    <source>
        <dbReference type="ARBA" id="ARBA00023242"/>
    </source>
</evidence>
<dbReference type="SUPFAM" id="SSF57667">
    <property type="entry name" value="beta-beta-alpha zinc fingers"/>
    <property type="match status" value="1"/>
</dbReference>
<comment type="subcellular location">
    <subcellularLocation>
        <location evidence="1">Nucleus</location>
    </subcellularLocation>
</comment>
<evidence type="ECO:0000256" key="1">
    <source>
        <dbReference type="ARBA" id="ARBA00004123"/>
    </source>
</evidence>
<evidence type="ECO:0000256" key="5">
    <source>
        <dbReference type="ARBA" id="ARBA00022833"/>
    </source>
</evidence>
<evidence type="ECO:0000256" key="2">
    <source>
        <dbReference type="ARBA" id="ARBA00022723"/>
    </source>
</evidence>
<proteinExistence type="predicted"/>
<comment type="caution">
    <text evidence="9">The sequence shown here is derived from an EMBL/GenBank/DDBJ whole genome shotgun (WGS) entry which is preliminary data.</text>
</comment>
<dbReference type="FunFam" id="3.30.160.60:FF:000065">
    <property type="entry name" value="B-cell CLL/lymphoma 6, member B"/>
    <property type="match status" value="1"/>
</dbReference>
<evidence type="ECO:0000256" key="4">
    <source>
        <dbReference type="ARBA" id="ARBA00022771"/>
    </source>
</evidence>
<evidence type="ECO:0000256" key="3">
    <source>
        <dbReference type="ARBA" id="ARBA00022737"/>
    </source>
</evidence>
<keyword evidence="10" id="KW-1185">Reference proteome</keyword>
<sequence length="109" mass="12347">MEEILREKAEFLKDGESELHVAGGKCLHPGCGKVYTKSSHLKAHVCRHTGEKPCSCTWPDCGWRFSCSDELSRHKRSHSGLKPYQCASCQKHFACSDHMAKHMRTHHGQ</sequence>
<dbReference type="InterPro" id="IPR013087">
    <property type="entry name" value="Znf_C2H2_type"/>
</dbReference>
<feature type="domain" description="C2H2-type" evidence="8">
    <location>
        <begin position="24"/>
        <end position="53"/>
    </location>
</feature>
<dbReference type="GO" id="GO:0005634">
    <property type="term" value="C:nucleus"/>
    <property type="evidence" value="ECO:0007669"/>
    <property type="project" value="UniProtKB-SubCell"/>
</dbReference>
<protein>
    <recommendedName>
        <fullName evidence="8">C2H2-type domain-containing protein</fullName>
    </recommendedName>
</protein>
<keyword evidence="3" id="KW-0677">Repeat</keyword>
<dbReference type="SMART" id="SM00355">
    <property type="entry name" value="ZnF_C2H2"/>
    <property type="match status" value="3"/>
</dbReference>
<dbReference type="OrthoDB" id="4748970at2759"/>
<name>A0A226NHL9_CALSU</name>
<dbReference type="PANTHER" id="PTHR23235">
    <property type="entry name" value="KRUEPPEL-LIKE TRANSCRIPTION FACTOR"/>
    <property type="match status" value="1"/>
</dbReference>
<dbReference type="Proteomes" id="UP000198323">
    <property type="component" value="Unassembled WGS sequence"/>
</dbReference>
<dbReference type="FunFam" id="3.30.160.60:FF:000018">
    <property type="entry name" value="Krueppel-like factor 15"/>
    <property type="match status" value="1"/>
</dbReference>
<dbReference type="GO" id="GO:0008270">
    <property type="term" value="F:zinc ion binding"/>
    <property type="evidence" value="ECO:0007669"/>
    <property type="project" value="UniProtKB-KW"/>
</dbReference>
<dbReference type="STRING" id="9009.A0A226NHL9"/>
<evidence type="ECO:0000313" key="10">
    <source>
        <dbReference type="Proteomes" id="UP000198323"/>
    </source>
</evidence>
<keyword evidence="4 7" id="KW-0863">Zinc-finger</keyword>
<keyword evidence="2" id="KW-0479">Metal-binding</keyword>
<gene>
    <name evidence="9" type="ORF">ASZ78_015814</name>
</gene>
<dbReference type="EMBL" id="MCFN01000042">
    <property type="protein sequence ID" value="OXB67173.1"/>
    <property type="molecule type" value="Genomic_DNA"/>
</dbReference>
<feature type="domain" description="C2H2-type" evidence="8">
    <location>
        <begin position="84"/>
        <end position="109"/>
    </location>
</feature>
<dbReference type="PROSITE" id="PS00028">
    <property type="entry name" value="ZINC_FINGER_C2H2_1"/>
    <property type="match status" value="3"/>
</dbReference>
<dbReference type="FunFam" id="3.30.160.60:FF:000125">
    <property type="entry name" value="Putative zinc finger protein 143"/>
    <property type="match status" value="1"/>
</dbReference>
<dbReference type="AlphaFoldDB" id="A0A226NHL9"/>
<evidence type="ECO:0000256" key="7">
    <source>
        <dbReference type="PROSITE-ProRule" id="PRU00042"/>
    </source>
</evidence>
<dbReference type="Gene3D" id="3.30.160.60">
    <property type="entry name" value="Classic Zinc Finger"/>
    <property type="match status" value="3"/>
</dbReference>
<dbReference type="GO" id="GO:0000978">
    <property type="term" value="F:RNA polymerase II cis-regulatory region sequence-specific DNA binding"/>
    <property type="evidence" value="ECO:0007669"/>
    <property type="project" value="TreeGrafter"/>
</dbReference>